<evidence type="ECO:0000313" key="2">
    <source>
        <dbReference type="EMBL" id="PWA94753.1"/>
    </source>
</evidence>
<feature type="domain" description="ATP-grasp fold succinyl-CoA synthetase-type" evidence="1">
    <location>
        <begin position="2"/>
        <end position="70"/>
    </location>
</feature>
<evidence type="ECO:0000259" key="1">
    <source>
        <dbReference type="Pfam" id="PF08442"/>
    </source>
</evidence>
<dbReference type="EMBL" id="PKPP01000287">
    <property type="protein sequence ID" value="PWA94753.1"/>
    <property type="molecule type" value="Genomic_DNA"/>
</dbReference>
<comment type="caution">
    <text evidence="2">The sequence shown here is derived from an EMBL/GenBank/DDBJ whole genome shotgun (WGS) entry which is preliminary data.</text>
</comment>
<name>A0A2U1Q9T8_ARTAN</name>
<keyword evidence="2" id="KW-0436">Ligase</keyword>
<dbReference type="STRING" id="35608.A0A2U1Q9T8"/>
<dbReference type="SUPFAM" id="SSF56059">
    <property type="entry name" value="Glutathione synthetase ATP-binding domain-like"/>
    <property type="match status" value="1"/>
</dbReference>
<dbReference type="GO" id="GO:0006104">
    <property type="term" value="P:succinyl-CoA metabolic process"/>
    <property type="evidence" value="ECO:0007669"/>
    <property type="project" value="TreeGrafter"/>
</dbReference>
<dbReference type="GO" id="GO:0004775">
    <property type="term" value="F:succinate-CoA ligase (ADP-forming) activity"/>
    <property type="evidence" value="ECO:0007669"/>
    <property type="project" value="TreeGrafter"/>
</dbReference>
<dbReference type="PANTHER" id="PTHR11815:SF10">
    <property type="entry name" value="SUCCINATE--COA LIGASE [GDP-FORMING] SUBUNIT BETA, MITOCHONDRIAL"/>
    <property type="match status" value="1"/>
</dbReference>
<dbReference type="GO" id="GO:0016829">
    <property type="term" value="F:lyase activity"/>
    <property type="evidence" value="ECO:0007669"/>
    <property type="project" value="UniProtKB-KW"/>
</dbReference>
<dbReference type="OrthoDB" id="1638943at2759"/>
<reference evidence="2 3" key="1">
    <citation type="journal article" date="2018" name="Mol. Plant">
        <title>The genome of Artemisia annua provides insight into the evolution of Asteraceae family and artemisinin biosynthesis.</title>
        <authorList>
            <person name="Shen Q."/>
            <person name="Zhang L."/>
            <person name="Liao Z."/>
            <person name="Wang S."/>
            <person name="Yan T."/>
            <person name="Shi P."/>
            <person name="Liu M."/>
            <person name="Fu X."/>
            <person name="Pan Q."/>
            <person name="Wang Y."/>
            <person name="Lv Z."/>
            <person name="Lu X."/>
            <person name="Zhang F."/>
            <person name="Jiang W."/>
            <person name="Ma Y."/>
            <person name="Chen M."/>
            <person name="Hao X."/>
            <person name="Li L."/>
            <person name="Tang Y."/>
            <person name="Lv G."/>
            <person name="Zhou Y."/>
            <person name="Sun X."/>
            <person name="Brodelius P.E."/>
            <person name="Rose J.K.C."/>
            <person name="Tang K."/>
        </authorList>
    </citation>
    <scope>NUCLEOTIDE SEQUENCE [LARGE SCALE GENOMIC DNA]</scope>
    <source>
        <strain evidence="3">cv. Huhao1</strain>
        <tissue evidence="2">Leaf</tissue>
    </source>
</reference>
<dbReference type="GO" id="GO:0042709">
    <property type="term" value="C:succinate-CoA ligase complex"/>
    <property type="evidence" value="ECO:0007669"/>
    <property type="project" value="TreeGrafter"/>
</dbReference>
<dbReference type="InterPro" id="IPR013815">
    <property type="entry name" value="ATP_grasp_subdomain_1"/>
</dbReference>
<keyword evidence="2" id="KW-0456">Lyase</keyword>
<protein>
    <submittedName>
        <fullName evidence="2">ATP-citrate lyase/succinyl-CoA ligase</fullName>
    </submittedName>
</protein>
<proteinExistence type="predicted"/>
<dbReference type="InterPro" id="IPR013650">
    <property type="entry name" value="ATP-grasp_succ-CoA_synth-type"/>
</dbReference>
<accession>A0A2U1Q9T8</accession>
<dbReference type="GO" id="GO:0005739">
    <property type="term" value="C:mitochondrion"/>
    <property type="evidence" value="ECO:0007669"/>
    <property type="project" value="TreeGrafter"/>
</dbReference>
<dbReference type="PANTHER" id="PTHR11815">
    <property type="entry name" value="SUCCINYL-COA SYNTHETASE BETA CHAIN"/>
    <property type="match status" value="1"/>
</dbReference>
<dbReference type="GO" id="GO:0005524">
    <property type="term" value="F:ATP binding"/>
    <property type="evidence" value="ECO:0007669"/>
    <property type="project" value="InterPro"/>
</dbReference>
<sequence>MGKYGINVPKGVAVSSVEEVRKAIETTFPNEKELVVKCQILAGGRGLGKFTSGLQGGVHIVKIDQVEEIAVFSVDFTPRSILKCGICKKVYSGNENHLDLTVTSGSKKYGEYMPASSEILRLPLVSFL</sequence>
<gene>
    <name evidence="2" type="ORF">CTI12_AA055900</name>
</gene>
<dbReference type="AlphaFoldDB" id="A0A2U1Q9T8"/>
<keyword evidence="3" id="KW-1185">Reference proteome</keyword>
<dbReference type="Gene3D" id="3.30.1490.20">
    <property type="entry name" value="ATP-grasp fold, A domain"/>
    <property type="match status" value="1"/>
</dbReference>
<dbReference type="Proteomes" id="UP000245207">
    <property type="component" value="Unassembled WGS sequence"/>
</dbReference>
<dbReference type="GO" id="GO:0006099">
    <property type="term" value="P:tricarboxylic acid cycle"/>
    <property type="evidence" value="ECO:0007669"/>
    <property type="project" value="UniProtKB-UniPathway"/>
</dbReference>
<dbReference type="UniPathway" id="UPA00223">
    <property type="reaction ID" value="UER00999"/>
</dbReference>
<dbReference type="Pfam" id="PF08442">
    <property type="entry name" value="ATP-grasp_2"/>
    <property type="match status" value="1"/>
</dbReference>
<evidence type="ECO:0000313" key="3">
    <source>
        <dbReference type="Proteomes" id="UP000245207"/>
    </source>
</evidence>
<organism evidence="2 3">
    <name type="scientific">Artemisia annua</name>
    <name type="common">Sweet wormwood</name>
    <dbReference type="NCBI Taxonomy" id="35608"/>
    <lineage>
        <taxon>Eukaryota</taxon>
        <taxon>Viridiplantae</taxon>
        <taxon>Streptophyta</taxon>
        <taxon>Embryophyta</taxon>
        <taxon>Tracheophyta</taxon>
        <taxon>Spermatophyta</taxon>
        <taxon>Magnoliopsida</taxon>
        <taxon>eudicotyledons</taxon>
        <taxon>Gunneridae</taxon>
        <taxon>Pentapetalae</taxon>
        <taxon>asterids</taxon>
        <taxon>campanulids</taxon>
        <taxon>Asterales</taxon>
        <taxon>Asteraceae</taxon>
        <taxon>Asteroideae</taxon>
        <taxon>Anthemideae</taxon>
        <taxon>Artemisiinae</taxon>
        <taxon>Artemisia</taxon>
    </lineage>
</organism>